<evidence type="ECO:0000259" key="8">
    <source>
        <dbReference type="PROSITE" id="PS50109"/>
    </source>
</evidence>
<dbReference type="SMART" id="SM00388">
    <property type="entry name" value="HisKA"/>
    <property type="match status" value="1"/>
</dbReference>
<accession>A0A069D2T5</accession>
<evidence type="ECO:0000256" key="7">
    <source>
        <dbReference type="SAM" id="Phobius"/>
    </source>
</evidence>
<dbReference type="PROSITE" id="PS50109">
    <property type="entry name" value="HIS_KIN"/>
    <property type="match status" value="1"/>
</dbReference>
<keyword evidence="7" id="KW-0472">Membrane</keyword>
<dbReference type="Proteomes" id="UP000027601">
    <property type="component" value="Unassembled WGS sequence"/>
</dbReference>
<dbReference type="SUPFAM" id="SSF47384">
    <property type="entry name" value="Homodimeric domain of signal transducing histidine kinase"/>
    <property type="match status" value="1"/>
</dbReference>
<evidence type="ECO:0000256" key="4">
    <source>
        <dbReference type="ARBA" id="ARBA00022679"/>
    </source>
</evidence>
<dbReference type="InterPro" id="IPR036890">
    <property type="entry name" value="HATPase_C_sf"/>
</dbReference>
<comment type="catalytic activity">
    <reaction evidence="1">
        <text>ATP + protein L-histidine = ADP + protein N-phospho-L-histidine.</text>
        <dbReference type="EC" id="2.7.13.3"/>
    </reaction>
</comment>
<dbReference type="InterPro" id="IPR003661">
    <property type="entry name" value="HisK_dim/P_dom"/>
</dbReference>
<dbReference type="Pfam" id="PF07495">
    <property type="entry name" value="Y_Y_Y"/>
    <property type="match status" value="1"/>
</dbReference>
<evidence type="ECO:0000313" key="9">
    <source>
        <dbReference type="EMBL" id="GAK36747.1"/>
    </source>
</evidence>
<evidence type="ECO:0000256" key="1">
    <source>
        <dbReference type="ARBA" id="ARBA00000085"/>
    </source>
</evidence>
<dbReference type="InterPro" id="IPR015943">
    <property type="entry name" value="WD40/YVTN_repeat-like_dom_sf"/>
</dbReference>
<dbReference type="AlphaFoldDB" id="A0A069D2T5"/>
<dbReference type="Gene3D" id="1.10.287.130">
    <property type="match status" value="1"/>
</dbReference>
<dbReference type="InterPro" id="IPR011047">
    <property type="entry name" value="Quinoprotein_ADH-like_sf"/>
</dbReference>
<dbReference type="InterPro" id="IPR005467">
    <property type="entry name" value="His_kinase_dom"/>
</dbReference>
<dbReference type="eggNOG" id="COG5002">
    <property type="taxonomic scope" value="Bacteria"/>
</dbReference>
<evidence type="ECO:0000313" key="10">
    <source>
        <dbReference type="Proteomes" id="UP000027601"/>
    </source>
</evidence>
<dbReference type="Pfam" id="PF07494">
    <property type="entry name" value="Reg_prop"/>
    <property type="match status" value="1"/>
</dbReference>
<dbReference type="InterPro" id="IPR011110">
    <property type="entry name" value="Reg_prop"/>
</dbReference>
<dbReference type="CDD" id="cd00075">
    <property type="entry name" value="HATPase"/>
    <property type="match status" value="1"/>
</dbReference>
<evidence type="ECO:0000256" key="2">
    <source>
        <dbReference type="ARBA" id="ARBA00012438"/>
    </source>
</evidence>
<feature type="domain" description="Histidine kinase" evidence="8">
    <location>
        <begin position="666"/>
        <end position="886"/>
    </location>
</feature>
<dbReference type="STRING" id="1121097.GCA_000428125_02284"/>
<dbReference type="EC" id="2.7.13.3" evidence="2"/>
<dbReference type="InterPro" id="IPR003594">
    <property type="entry name" value="HATPase_dom"/>
</dbReference>
<keyword evidence="4" id="KW-0808">Transferase</keyword>
<dbReference type="SUPFAM" id="SSF55874">
    <property type="entry name" value="ATPase domain of HSP90 chaperone/DNA topoisomerase II/histidine kinase"/>
    <property type="match status" value="1"/>
</dbReference>
<dbReference type="Gene3D" id="3.30.565.10">
    <property type="entry name" value="Histidine kinase-like ATPase, C-terminal domain"/>
    <property type="match status" value="1"/>
</dbReference>
<dbReference type="InterPro" id="IPR036097">
    <property type="entry name" value="HisK_dim/P_sf"/>
</dbReference>
<feature type="transmembrane region" description="Helical" evidence="7">
    <location>
        <begin position="612"/>
        <end position="634"/>
    </location>
</feature>
<dbReference type="SUPFAM" id="SSF101898">
    <property type="entry name" value="NHL repeat"/>
    <property type="match status" value="1"/>
</dbReference>
<gene>
    <name evidence="9" type="ORF">JCM15093_1937</name>
</gene>
<dbReference type="Gene3D" id="2.130.10.10">
    <property type="entry name" value="YVTN repeat-like/Quinoprotein amine dehydrogenase"/>
    <property type="match status" value="2"/>
</dbReference>
<dbReference type="Gene3D" id="2.60.40.10">
    <property type="entry name" value="Immunoglobulins"/>
    <property type="match status" value="1"/>
</dbReference>
<dbReference type="PANTHER" id="PTHR43547:SF2">
    <property type="entry name" value="HYBRID SIGNAL TRANSDUCTION HISTIDINE KINASE C"/>
    <property type="match status" value="1"/>
</dbReference>
<dbReference type="SUPFAM" id="SSF50998">
    <property type="entry name" value="Quinoprotein alcohol dehydrogenase-like"/>
    <property type="match status" value="1"/>
</dbReference>
<dbReference type="FunFam" id="3.30.565.10:FF:000006">
    <property type="entry name" value="Sensor histidine kinase WalK"/>
    <property type="match status" value="1"/>
</dbReference>
<dbReference type="PANTHER" id="PTHR43547">
    <property type="entry name" value="TWO-COMPONENT HISTIDINE KINASE"/>
    <property type="match status" value="1"/>
</dbReference>
<keyword evidence="3" id="KW-0597">Phosphoprotein</keyword>
<comment type="caution">
    <text evidence="9">The sequence shown here is derived from an EMBL/GenBank/DDBJ whole genome shotgun (WGS) entry which is preliminary data.</text>
</comment>
<protein>
    <recommendedName>
        <fullName evidence="2">histidine kinase</fullName>
        <ecNumber evidence="2">2.7.13.3</ecNumber>
    </recommendedName>
</protein>
<name>A0A069D2T5_9BACE</name>
<dbReference type="InterPro" id="IPR004358">
    <property type="entry name" value="Sig_transdc_His_kin-like_C"/>
</dbReference>
<keyword evidence="7" id="KW-1133">Transmembrane helix</keyword>
<dbReference type="InterPro" id="IPR013783">
    <property type="entry name" value="Ig-like_fold"/>
</dbReference>
<dbReference type="InterPro" id="IPR011123">
    <property type="entry name" value="Y_Y_Y"/>
</dbReference>
<keyword evidence="7" id="KW-0812">Transmembrane</keyword>
<dbReference type="Pfam" id="PF00512">
    <property type="entry name" value="HisKA"/>
    <property type="match status" value="1"/>
</dbReference>
<dbReference type="CDD" id="cd00082">
    <property type="entry name" value="HisKA"/>
    <property type="match status" value="1"/>
</dbReference>
<evidence type="ECO:0000256" key="3">
    <source>
        <dbReference type="ARBA" id="ARBA00022553"/>
    </source>
</evidence>
<evidence type="ECO:0000256" key="6">
    <source>
        <dbReference type="SAM" id="MobiDB-lite"/>
    </source>
</evidence>
<sequence length="912" mass="104089">MGTWEEGLYKLTPNKDKGYDVVTYFNGYIISALVEKPLGYVWAGSYFGFFVYDLHRKQWIEKGKGKMAVTQFLDSGEKNTLLCSTWNDGLLKMKWTTASPMQVHTEPMHTGKDFLSIYRMLQGSGNRLYLGTWGEGIKIIGTEKSDLPRPLSTTHFDASLINTLYRDQYNNIWIGTFGKGLYRFNPNENGVKRFPSVHTLPVSAMSLTSVENNSILVGTQGKGVYLCQLANNTIINKSGSTRQGALNNYILSMYSTDRLIMAGHDGYGFLYYFKKSPHSGTLTLNNFSADKQLEKVTSFFHSEDGRVWLGSKQNGLMSVRPDQANQTFTNYVHYDSFGRDEITGFAPYDNHRLWISSHSGLYLFNTQTNKIEPNGRFLSDEIVYSIAMSRRTSHLWIGTSTNLLQIDKGTTRAHTVFPPDILPKGAIKDLTLDSEDNLWFSIGGRIFCYMTGPRIIKEINSAVFGKHTILSASRAIVNHREQIVFGSTDHLIVIDPRLALNQPDKTQILLTDLQIDHQKTKIDSLIRLSYQSKWVTLFFTETGTDFYNNKYQYRIRGFMDEWQSLDLSYPVSFSQLSPGNYVFEIRKYDGFADQPVCWSMSMTVAPPWWNTGWFYLLSAITILLILSTGLYLILRRYKKQQQRKLHKIERLKQEELLREKESFFAGLSHDLLTPFSLIIAPANDLLRETPPEEPCREKLEIIAKNASFLSDILSTILDYKRAEFSDTKLNERQTEIVSFSRLIVQSFAYLAKSKNIELRYQPAHTELHLLIDHLKIERILYNLISNSMKYTSPGGIIEVTLSYDEALATLCYRIKDNGSGIEKINQQKIFDKFYRDPKHSRDQALQGFGLGLYVVKRFVSMLHGRLTIQSEPGIGTEISITLPAPACAVETDKPFDPVRTPPGPTTPLPFSW</sequence>
<dbReference type="GO" id="GO:0000155">
    <property type="term" value="F:phosphorelay sensor kinase activity"/>
    <property type="evidence" value="ECO:0007669"/>
    <property type="project" value="InterPro"/>
</dbReference>
<keyword evidence="5" id="KW-0418">Kinase</keyword>
<proteinExistence type="predicted"/>
<dbReference type="EMBL" id="BAJS01000009">
    <property type="protein sequence ID" value="GAK36747.1"/>
    <property type="molecule type" value="Genomic_DNA"/>
</dbReference>
<dbReference type="SMART" id="SM00387">
    <property type="entry name" value="HATPase_c"/>
    <property type="match status" value="1"/>
</dbReference>
<dbReference type="PRINTS" id="PR00344">
    <property type="entry name" value="BCTRLSENSOR"/>
</dbReference>
<evidence type="ECO:0000256" key="5">
    <source>
        <dbReference type="ARBA" id="ARBA00022777"/>
    </source>
</evidence>
<feature type="compositionally biased region" description="Pro residues" evidence="6">
    <location>
        <begin position="899"/>
        <end position="912"/>
    </location>
</feature>
<dbReference type="Pfam" id="PF02518">
    <property type="entry name" value="HATPase_c"/>
    <property type="match status" value="1"/>
</dbReference>
<feature type="region of interest" description="Disordered" evidence="6">
    <location>
        <begin position="892"/>
        <end position="912"/>
    </location>
</feature>
<keyword evidence="10" id="KW-1185">Reference proteome</keyword>
<organism evidence="9 10">
    <name type="scientific">Bacteroides graminisolvens DSM 19988 = JCM 15093</name>
    <dbReference type="NCBI Taxonomy" id="1121097"/>
    <lineage>
        <taxon>Bacteria</taxon>
        <taxon>Pseudomonadati</taxon>
        <taxon>Bacteroidota</taxon>
        <taxon>Bacteroidia</taxon>
        <taxon>Bacteroidales</taxon>
        <taxon>Bacteroidaceae</taxon>
        <taxon>Bacteroides</taxon>
    </lineage>
</organism>
<reference evidence="9 10" key="1">
    <citation type="journal article" date="2015" name="Microbes Environ.">
        <title>Distribution and evolution of nitrogen fixation genes in the phylum bacteroidetes.</title>
        <authorList>
            <person name="Inoue J."/>
            <person name="Oshima K."/>
            <person name="Suda W."/>
            <person name="Sakamoto M."/>
            <person name="Iino T."/>
            <person name="Noda S."/>
            <person name="Hongoh Y."/>
            <person name="Hattori M."/>
            <person name="Ohkuma M."/>
        </authorList>
    </citation>
    <scope>NUCLEOTIDE SEQUENCE [LARGE SCALE GENOMIC DNA]</scope>
    <source>
        <strain evidence="9 10">JCM 15093</strain>
    </source>
</reference>